<gene>
    <name evidence="1" type="ORF">NGAL_HAMBI1189_08530</name>
</gene>
<dbReference type="AlphaFoldDB" id="A0A0T7GDP3"/>
<reference evidence="1 2" key="1">
    <citation type="submission" date="2014-08" db="EMBL/GenBank/DDBJ databases">
        <authorList>
            <person name="Chen Y.-H."/>
        </authorList>
    </citation>
    <scope>NUCLEOTIDE SEQUENCE [LARGE SCALE GENOMIC DNA]</scope>
</reference>
<sequence>MTEAKPIAPVVFIIFNRPDLTEIVFKEIARARPGKLFLIADGPRADRADEAERCAQTRHVVEKVDWDCQVFRNYSDTNMSSRDRISSGLDWVFAHTDRAIIIEDDCLPDPSFFPYCTELLEKYEHDERIGSINGSNFTHDRVAIDNSYFFSRYPLIWGWATWRRVWQNYDLSISRWGTLRETDWLRTVAYPDEFGHWTKAFNRVFEGGLDAWDYQFTFSQWLQRQVSIQPRSNLISNLGFRPDATHTVDASTVAGLPLEGLNFPLRHPADRAINFSADEIYLREHCFRRKKENGLKRLARKILPGT</sequence>
<dbReference type="Gene3D" id="3.90.550.10">
    <property type="entry name" value="Spore Coat Polysaccharide Biosynthesis Protein SpsA, Chain A"/>
    <property type="match status" value="1"/>
</dbReference>
<organism evidence="1 2">
    <name type="scientific">Neorhizobium galegae bv. officinalis</name>
    <dbReference type="NCBI Taxonomy" id="323656"/>
    <lineage>
        <taxon>Bacteria</taxon>
        <taxon>Pseudomonadati</taxon>
        <taxon>Pseudomonadota</taxon>
        <taxon>Alphaproteobacteria</taxon>
        <taxon>Hyphomicrobiales</taxon>
        <taxon>Rhizobiaceae</taxon>
        <taxon>Rhizobium/Agrobacterium group</taxon>
        <taxon>Neorhizobium</taxon>
    </lineage>
</organism>
<dbReference type="SUPFAM" id="SSF53448">
    <property type="entry name" value="Nucleotide-diphospho-sugar transferases"/>
    <property type="match status" value="1"/>
</dbReference>
<name>A0A0T7GDP3_NEOGA</name>
<proteinExistence type="predicted"/>
<dbReference type="InterPro" id="IPR029044">
    <property type="entry name" value="Nucleotide-diphossugar_trans"/>
</dbReference>
<accession>A0A0T7GDP3</accession>
<dbReference type="Proteomes" id="UP000039660">
    <property type="component" value="Unassembled WGS sequence"/>
</dbReference>
<protein>
    <submittedName>
        <fullName evidence="1">Hemolytic protein HlpA-like protein</fullName>
    </submittedName>
</protein>
<dbReference type="EMBL" id="CCRK01000002">
    <property type="protein sequence ID" value="CDZ45424.1"/>
    <property type="molecule type" value="Genomic_DNA"/>
</dbReference>
<evidence type="ECO:0000313" key="1">
    <source>
        <dbReference type="EMBL" id="CDZ45424.1"/>
    </source>
</evidence>
<evidence type="ECO:0000313" key="2">
    <source>
        <dbReference type="Proteomes" id="UP000039660"/>
    </source>
</evidence>
<dbReference type="RefSeq" id="WP_046631687.1">
    <property type="nucleotide sequence ID" value="NZ_CCRK01000002.1"/>
</dbReference>